<dbReference type="InterPro" id="IPR015341">
    <property type="entry name" value="Glyco_hydro_38_cen"/>
</dbReference>
<dbReference type="InterPro" id="IPR011330">
    <property type="entry name" value="Glyco_hydro/deAcase_b/a-brl"/>
</dbReference>
<keyword evidence="4 10" id="KW-0479">Metal-binding</keyword>
<gene>
    <name evidence="12" type="ORF">ACA1_057940</name>
</gene>
<dbReference type="Gene3D" id="2.60.40.1360">
    <property type="match status" value="1"/>
</dbReference>
<keyword evidence="13" id="KW-1185">Reference proteome</keyword>
<dbReference type="InterPro" id="IPR000602">
    <property type="entry name" value="Glyco_hydro_38_N"/>
</dbReference>
<evidence type="ECO:0000256" key="8">
    <source>
        <dbReference type="ARBA" id="ARBA00023180"/>
    </source>
</evidence>
<dbReference type="GeneID" id="14918357"/>
<dbReference type="RefSeq" id="XP_004339151.1">
    <property type="nucleotide sequence ID" value="XM_004339103.1"/>
</dbReference>
<dbReference type="Gene3D" id="1.20.1270.50">
    <property type="entry name" value="Glycoside hydrolase family 38, central domain"/>
    <property type="match status" value="2"/>
</dbReference>
<dbReference type="InterPro" id="IPR028995">
    <property type="entry name" value="Glyco_hydro_57/38_cen_sf"/>
</dbReference>
<dbReference type="Gene3D" id="2.60.40.1180">
    <property type="entry name" value="Golgi alpha-mannosidase II"/>
    <property type="match status" value="1"/>
</dbReference>
<dbReference type="Proteomes" id="UP000011083">
    <property type="component" value="Unassembled WGS sequence"/>
</dbReference>
<protein>
    <recommendedName>
        <fullName evidence="3 10">Alpha-mannosidase</fullName>
        <ecNumber evidence="10">3.2.1.-</ecNumber>
    </recommendedName>
</protein>
<dbReference type="InterPro" id="IPR013780">
    <property type="entry name" value="Glyco_hydro_b"/>
</dbReference>
<dbReference type="Gene3D" id="3.20.110.10">
    <property type="entry name" value="Glycoside hydrolase 38, N terminal domain"/>
    <property type="match status" value="1"/>
</dbReference>
<dbReference type="PROSITE" id="PS51257">
    <property type="entry name" value="PROKAR_LIPOPROTEIN"/>
    <property type="match status" value="1"/>
</dbReference>
<evidence type="ECO:0000256" key="9">
    <source>
        <dbReference type="ARBA" id="ARBA00023295"/>
    </source>
</evidence>
<evidence type="ECO:0000256" key="2">
    <source>
        <dbReference type="ARBA" id="ARBA00009792"/>
    </source>
</evidence>
<keyword evidence="7" id="KW-1015">Disulfide bond</keyword>
<dbReference type="SMART" id="SM00872">
    <property type="entry name" value="Alpha-mann_mid"/>
    <property type="match status" value="1"/>
</dbReference>
<dbReference type="Pfam" id="PF07748">
    <property type="entry name" value="Glyco_hydro_38C"/>
    <property type="match status" value="1"/>
</dbReference>
<feature type="chain" id="PRO_5017853596" description="Alpha-mannosidase" evidence="10">
    <location>
        <begin position="23"/>
        <end position="995"/>
    </location>
</feature>
<sequence length="995" mass="111557">MKAVSIFIFVVAFCAITGCASAEVTNLHVVPHTHDDVGWLKTVDEYYYGANNTIQHAGVQYILDSVIAALLQNPERKFIYVEIAFFERWWNEQSEDMKTIVRSLVGARRLEFINGGWCMNDEAGTLYPAVIDQMTEGHLFLEREFGVRPTIGWHIDPFGHASTQASLFAQMGFNAFFFSRIDYQDYALRNKTKEMEIVWRGSESLGQETEIFTSVMYDGYGPPDGFCFECDNVPPIQDDPRLFGVNIKERADKLAAEIKTRQLAYRTNNIMLAFGSDFQFENANINFKNMDKLMRYINAHPEYELNMFYSTPSIYIEYVHKAAEEKNIAWTVKTDDFFPYADCPHCFWTGYFTSRPALKGYVRTRSNLLHATEKLITTARGDVDGAASHDNIAKYEVLAQAMGVAQHHDAVAGTEKQHVADDYAERLSIGSDNAQEVVSEVVGKLLARQSSPSLPSFSYCPHLNMSVCPATAQLANNKAVPVVAYNPLAWTRTFNFRIPVPVPDVAVVVSTKVAIATQTVRSGDASGLPFILEFSLDLPPMGYLSFVLQRGSSANDRKLALNDEAEPATGGAVAHKQLLSSGDRAGRVLENKYLRATFSSVTNRLELVENLLTGQKVVIDQGLLWYNSSTGNNKLSIQPSGAYIFRPNETYAFNMTKDNVPSIQFLTGPLSSEVRQVFNSWATQTVRLYADQPFLEFEYTIGPIDISDNRGKEVITRYATRGFSTDSTWYTDSQGQEMQKRRYNYRPTWPLNVTEPVAGNYYPMNSAAFLRSGNAQITVVNDRSQACGSVADGELEVMLHRRLLHDDYRGVGEPLNETEAVRTVHRLSFTSVQEAGRALRTTAYHINNPPVLLFANFAGNANAWFGSYNATYLPLVSALPSNVHLLNLRTLPLTGEVLLRVAHIYAVGEDSALSKPAQVDLSSLFKHLRVTKISEMNLSANQLKSQVKRFKWKTASSSSAITQDEEPRKEVSADLPLVDLRPMEIRTFIVRLEKQ</sequence>
<dbReference type="Pfam" id="PF17677">
    <property type="entry name" value="Glyco_hydro38C2"/>
    <property type="match status" value="1"/>
</dbReference>
<dbReference type="AlphaFoldDB" id="L8GX61"/>
<dbReference type="FunFam" id="1.20.1270.50:FF:000002">
    <property type="entry name" value="Alpha-mannosidase"/>
    <property type="match status" value="1"/>
</dbReference>
<dbReference type="Pfam" id="PF09261">
    <property type="entry name" value="Alpha-mann_mid"/>
    <property type="match status" value="1"/>
</dbReference>
<dbReference type="PANTHER" id="PTHR11607:SF3">
    <property type="entry name" value="LYSOSOMAL ALPHA-MANNOSIDASE"/>
    <property type="match status" value="1"/>
</dbReference>
<dbReference type="FunFam" id="1.20.1270.50:FF:000003">
    <property type="entry name" value="Alpha-mannosidase"/>
    <property type="match status" value="1"/>
</dbReference>
<dbReference type="GO" id="GO:0046872">
    <property type="term" value="F:metal ion binding"/>
    <property type="evidence" value="ECO:0007669"/>
    <property type="project" value="UniProtKB-KW"/>
</dbReference>
<accession>L8GX61</accession>
<keyword evidence="5 10" id="KW-0378">Hydrolase</keyword>
<evidence type="ECO:0000313" key="12">
    <source>
        <dbReference type="EMBL" id="ELR17138.1"/>
    </source>
</evidence>
<evidence type="ECO:0000256" key="10">
    <source>
        <dbReference type="RuleBase" id="RU361199"/>
    </source>
</evidence>
<dbReference type="OrthoDB" id="2016903at2759"/>
<organism evidence="12 13">
    <name type="scientific">Acanthamoeba castellanii (strain ATCC 30010 / Neff)</name>
    <dbReference type="NCBI Taxonomy" id="1257118"/>
    <lineage>
        <taxon>Eukaryota</taxon>
        <taxon>Amoebozoa</taxon>
        <taxon>Discosea</taxon>
        <taxon>Longamoebia</taxon>
        <taxon>Centramoebida</taxon>
        <taxon>Acanthamoebidae</taxon>
        <taxon>Acanthamoeba</taxon>
    </lineage>
</organism>
<dbReference type="EC" id="3.2.1.-" evidence="10"/>
<dbReference type="GO" id="GO:0004559">
    <property type="term" value="F:alpha-mannosidase activity"/>
    <property type="evidence" value="ECO:0007669"/>
    <property type="project" value="UniProtKB-EC"/>
</dbReference>
<name>L8GX61_ACACF</name>
<dbReference type="FunFam" id="3.20.110.10:FF:000001">
    <property type="entry name" value="Alpha-mannosidase"/>
    <property type="match status" value="1"/>
</dbReference>
<dbReference type="EMBL" id="KB007974">
    <property type="protein sequence ID" value="ELR17138.1"/>
    <property type="molecule type" value="Genomic_DNA"/>
</dbReference>
<proteinExistence type="inferred from homology"/>
<keyword evidence="9 10" id="KW-0326">Glycosidase</keyword>
<comment type="cofactor">
    <cofactor evidence="10">
        <name>Zn(2+)</name>
        <dbReference type="ChEBI" id="CHEBI:29105"/>
    </cofactor>
    <text evidence="10">Binds 1 zinc ion per subunit.</text>
</comment>
<keyword evidence="8" id="KW-0325">Glycoprotein</keyword>
<dbReference type="KEGG" id="acan:ACA1_057940"/>
<dbReference type="GO" id="GO:0006013">
    <property type="term" value="P:mannose metabolic process"/>
    <property type="evidence" value="ECO:0007669"/>
    <property type="project" value="InterPro"/>
</dbReference>
<dbReference type="SUPFAM" id="SSF74650">
    <property type="entry name" value="Galactose mutarotase-like"/>
    <property type="match status" value="1"/>
</dbReference>
<dbReference type="InterPro" id="IPR011013">
    <property type="entry name" value="Gal_mutarotase_sf_dom"/>
</dbReference>
<feature type="domain" description="Glycoside hydrolase family 38 central" evidence="11">
    <location>
        <begin position="346"/>
        <end position="427"/>
    </location>
</feature>
<evidence type="ECO:0000256" key="1">
    <source>
        <dbReference type="ARBA" id="ARBA00000365"/>
    </source>
</evidence>
<evidence type="ECO:0000256" key="6">
    <source>
        <dbReference type="ARBA" id="ARBA00022833"/>
    </source>
</evidence>
<dbReference type="PANTHER" id="PTHR11607">
    <property type="entry name" value="ALPHA-MANNOSIDASE"/>
    <property type="match status" value="1"/>
</dbReference>
<evidence type="ECO:0000256" key="4">
    <source>
        <dbReference type="ARBA" id="ARBA00022723"/>
    </source>
</evidence>
<dbReference type="InterPro" id="IPR041147">
    <property type="entry name" value="GH38_C"/>
</dbReference>
<dbReference type="SUPFAM" id="SSF88713">
    <property type="entry name" value="Glycoside hydrolase/deacetylase"/>
    <property type="match status" value="1"/>
</dbReference>
<keyword evidence="10" id="KW-0732">Signal</keyword>
<dbReference type="CDD" id="cd10810">
    <property type="entry name" value="GH38N_AMII_LAM_like"/>
    <property type="match status" value="1"/>
</dbReference>
<evidence type="ECO:0000256" key="5">
    <source>
        <dbReference type="ARBA" id="ARBA00022801"/>
    </source>
</evidence>
<dbReference type="InterPro" id="IPR050843">
    <property type="entry name" value="Glycosyl_Hydrlase_38"/>
</dbReference>
<reference evidence="12 13" key="1">
    <citation type="journal article" date="2013" name="Genome Biol.">
        <title>Genome of Acanthamoeba castellanii highlights extensive lateral gene transfer and early evolution of tyrosine kinase signaling.</title>
        <authorList>
            <person name="Clarke M."/>
            <person name="Lohan A.J."/>
            <person name="Liu B."/>
            <person name="Lagkouvardos I."/>
            <person name="Roy S."/>
            <person name="Zafar N."/>
            <person name="Bertelli C."/>
            <person name="Schilde C."/>
            <person name="Kianianmomeni A."/>
            <person name="Burglin T.R."/>
            <person name="Frech C."/>
            <person name="Turcotte B."/>
            <person name="Kopec K.O."/>
            <person name="Synnott J.M."/>
            <person name="Choo C."/>
            <person name="Paponov I."/>
            <person name="Finkler A."/>
            <person name="Soon Heng Tan C."/>
            <person name="Hutchins A.P."/>
            <person name="Weinmeier T."/>
            <person name="Rattei T."/>
            <person name="Chu J.S."/>
            <person name="Gimenez G."/>
            <person name="Irimia M."/>
            <person name="Rigden D.J."/>
            <person name="Fitzpatrick D.A."/>
            <person name="Lorenzo-Morales J."/>
            <person name="Bateman A."/>
            <person name="Chiu C.H."/>
            <person name="Tang P."/>
            <person name="Hegemann P."/>
            <person name="Fromm H."/>
            <person name="Raoult D."/>
            <person name="Greub G."/>
            <person name="Miranda-Saavedra D."/>
            <person name="Chen N."/>
            <person name="Nash P."/>
            <person name="Ginger M.L."/>
            <person name="Horn M."/>
            <person name="Schaap P."/>
            <person name="Caler L."/>
            <person name="Loftus B."/>
        </authorList>
    </citation>
    <scope>NUCLEOTIDE SEQUENCE [LARGE SCALE GENOMIC DNA]</scope>
    <source>
        <strain evidence="12 13">Neff</strain>
    </source>
</reference>
<dbReference type="Gene3D" id="2.70.98.30">
    <property type="entry name" value="Golgi alpha-mannosidase II, domain 4"/>
    <property type="match status" value="1"/>
</dbReference>
<dbReference type="InterPro" id="IPR037094">
    <property type="entry name" value="Glyco_hydro_38_cen_sf"/>
</dbReference>
<dbReference type="STRING" id="1257118.L8GX61"/>
<dbReference type="OMA" id="FIWRPSK"/>
<evidence type="ECO:0000256" key="3">
    <source>
        <dbReference type="ARBA" id="ARBA00012752"/>
    </source>
</evidence>
<keyword evidence="6 10" id="KW-0862">Zinc</keyword>
<dbReference type="VEuPathDB" id="AmoebaDB:ACA1_057940"/>
<evidence type="ECO:0000313" key="13">
    <source>
        <dbReference type="Proteomes" id="UP000011083"/>
    </source>
</evidence>
<dbReference type="InterPro" id="IPR011682">
    <property type="entry name" value="Glyco_hydro_38_C"/>
</dbReference>
<dbReference type="Pfam" id="PF01074">
    <property type="entry name" value="Glyco_hydro_38N"/>
    <property type="match status" value="1"/>
</dbReference>
<dbReference type="GO" id="GO:0030246">
    <property type="term" value="F:carbohydrate binding"/>
    <property type="evidence" value="ECO:0007669"/>
    <property type="project" value="InterPro"/>
</dbReference>
<feature type="signal peptide" evidence="10">
    <location>
        <begin position="1"/>
        <end position="22"/>
    </location>
</feature>
<dbReference type="InterPro" id="IPR027291">
    <property type="entry name" value="Glyco_hydro_38_N_sf"/>
</dbReference>
<evidence type="ECO:0000256" key="7">
    <source>
        <dbReference type="ARBA" id="ARBA00023157"/>
    </source>
</evidence>
<dbReference type="SUPFAM" id="SSF88688">
    <property type="entry name" value="Families 57/38 glycoside transferase middle domain"/>
    <property type="match status" value="1"/>
</dbReference>
<comment type="similarity">
    <text evidence="2 10">Belongs to the glycosyl hydrolase 38 family.</text>
</comment>
<comment type="catalytic activity">
    <reaction evidence="1">
        <text>Hydrolysis of terminal, non-reducing alpha-D-mannose residues in alpha-D-mannosides.</text>
        <dbReference type="EC" id="3.2.1.24"/>
    </reaction>
</comment>
<evidence type="ECO:0000259" key="11">
    <source>
        <dbReference type="SMART" id="SM00872"/>
    </source>
</evidence>